<accession>A0A8D8EYB6</accession>
<sequence length="103" mass="11395">MDQVQRQGRLHDGQKADCRGGTSSGWQRRWKLLRCPSGGQRAEGRPKLRGDRAGQHPEPSDQVRIGQLDGGSQFQGLRQCPKSQMVEPTNQRPEPTPSGGRHG</sequence>
<feature type="compositionally biased region" description="Basic and acidic residues" evidence="1">
    <location>
        <begin position="9"/>
        <end position="18"/>
    </location>
</feature>
<reference evidence="2" key="1">
    <citation type="submission" date="2021-05" db="EMBL/GenBank/DDBJ databases">
        <authorList>
            <person name="Alioto T."/>
            <person name="Alioto T."/>
            <person name="Gomez Garrido J."/>
        </authorList>
    </citation>
    <scope>NUCLEOTIDE SEQUENCE</scope>
</reference>
<proteinExistence type="predicted"/>
<feature type="compositionally biased region" description="Basic and acidic residues" evidence="1">
    <location>
        <begin position="42"/>
        <end position="61"/>
    </location>
</feature>
<name>A0A8D8EYB6_CULPI</name>
<evidence type="ECO:0000313" key="2">
    <source>
        <dbReference type="EMBL" id="CAG6450149.1"/>
    </source>
</evidence>
<dbReference type="EMBL" id="HBUE01015052">
    <property type="protein sequence ID" value="CAG6450149.1"/>
    <property type="molecule type" value="Transcribed_RNA"/>
</dbReference>
<organism evidence="2">
    <name type="scientific">Culex pipiens</name>
    <name type="common">House mosquito</name>
    <dbReference type="NCBI Taxonomy" id="7175"/>
    <lineage>
        <taxon>Eukaryota</taxon>
        <taxon>Metazoa</taxon>
        <taxon>Ecdysozoa</taxon>
        <taxon>Arthropoda</taxon>
        <taxon>Hexapoda</taxon>
        <taxon>Insecta</taxon>
        <taxon>Pterygota</taxon>
        <taxon>Neoptera</taxon>
        <taxon>Endopterygota</taxon>
        <taxon>Diptera</taxon>
        <taxon>Nematocera</taxon>
        <taxon>Culicoidea</taxon>
        <taxon>Culicidae</taxon>
        <taxon>Culicinae</taxon>
        <taxon>Culicini</taxon>
        <taxon>Culex</taxon>
        <taxon>Culex</taxon>
    </lineage>
</organism>
<protein>
    <submittedName>
        <fullName evidence="2">(northern house mosquito) hypothetical protein</fullName>
    </submittedName>
</protein>
<dbReference type="AlphaFoldDB" id="A0A8D8EYB6"/>
<evidence type="ECO:0000256" key="1">
    <source>
        <dbReference type="SAM" id="MobiDB-lite"/>
    </source>
</evidence>
<feature type="region of interest" description="Disordered" evidence="1">
    <location>
        <begin position="1"/>
        <end position="103"/>
    </location>
</feature>